<name>A0A1Y0B4P3_9LAMI</name>
<organism evidence="1">
    <name type="scientific">Utricularia reniformis</name>
    <dbReference type="NCBI Taxonomy" id="192314"/>
    <lineage>
        <taxon>Eukaryota</taxon>
        <taxon>Viridiplantae</taxon>
        <taxon>Streptophyta</taxon>
        <taxon>Embryophyta</taxon>
        <taxon>Tracheophyta</taxon>
        <taxon>Spermatophyta</taxon>
        <taxon>Magnoliopsida</taxon>
        <taxon>eudicotyledons</taxon>
        <taxon>Gunneridae</taxon>
        <taxon>Pentapetalae</taxon>
        <taxon>asterids</taxon>
        <taxon>lamiids</taxon>
        <taxon>Lamiales</taxon>
        <taxon>Lentibulariaceae</taxon>
        <taxon>Utricularia</taxon>
    </lineage>
</organism>
<geneLocation type="mitochondrion" evidence="1"/>
<protein>
    <submittedName>
        <fullName evidence="1">Uncharacterized protein</fullName>
    </submittedName>
</protein>
<keyword evidence="1" id="KW-0496">Mitochondrion</keyword>
<evidence type="ECO:0000313" key="1">
    <source>
        <dbReference type="EMBL" id="ART32358.1"/>
    </source>
</evidence>
<dbReference type="AlphaFoldDB" id="A0A1Y0B4P3"/>
<accession>A0A1Y0B4P3</accession>
<proteinExistence type="predicted"/>
<sequence>MLRTQLNLNSAELFKPSIQKRNNDEIRSHFLSILYEIFLTFSD</sequence>
<dbReference type="EMBL" id="KY774314">
    <property type="protein sequence ID" value="ART32358.1"/>
    <property type="molecule type" value="Genomic_DNA"/>
</dbReference>
<reference evidence="1" key="1">
    <citation type="submission" date="2017-03" db="EMBL/GenBank/DDBJ databases">
        <title>The mitochondrial genome of the carnivorous plant Utricularia reniformis (Lentibulariaceae): structure, comparative analysis and evolutionary landmarks.</title>
        <authorList>
            <person name="Silva S.R."/>
            <person name="Alvarenga D.O."/>
            <person name="Michael T.P."/>
            <person name="Miranda V.F.O."/>
            <person name="Varani A.M."/>
        </authorList>
    </citation>
    <scope>NUCLEOTIDE SEQUENCE</scope>
</reference>
<gene>
    <name evidence="1" type="ORF">AEK19_MT2213</name>
</gene>